<accession>A0A1G7DJV0</accession>
<evidence type="ECO:0000313" key="8">
    <source>
        <dbReference type="Proteomes" id="UP000198546"/>
    </source>
</evidence>
<dbReference type="Gene3D" id="3.40.50.720">
    <property type="entry name" value="NAD(P)-binding Rossmann-like Domain"/>
    <property type="match status" value="1"/>
</dbReference>
<dbReference type="Pfam" id="PF00590">
    <property type="entry name" value="TP_methylase"/>
    <property type="match status" value="1"/>
</dbReference>
<keyword evidence="3 7" id="KW-0808">Transferase</keyword>
<sequence>MVLSVELTGRDVLVAGGGPAAAGLAGELLEQGAVVTVAAAELCEDLRDLLAAGRVRWHAADATPTDLAGRWLVALATGGGLSDARLAAAAEERRVLTVRAPSAAPLPPARTGPGRVVLVGGGPGAEDLITVRGLRWLERADVVVTDRLGPSTLLRRLPAGVEVVDVGKTPGAHKVSQTEINQVLVDQARLGRTVVRLKGGDPFLFGRGGEEWLACREAGVEVEVVPGVSSALSVPALAGVPVTHRGLATGVLVEHGHGELSGAAVRAVVTGEATLVVLMGMALLGRHVQRLLDAGADPDTPAAVVERGSTPEERSVRAPLAGLVEAVAAGGLAAPAVVVVGAVVRALSPGEENGA</sequence>
<dbReference type="InterPro" id="IPR014777">
    <property type="entry name" value="4pyrrole_Mease_sub1"/>
</dbReference>
<evidence type="ECO:0000256" key="4">
    <source>
        <dbReference type="ARBA" id="ARBA00022691"/>
    </source>
</evidence>
<gene>
    <name evidence="7" type="ORF">SAMN04489747_3615</name>
</gene>
<dbReference type="Proteomes" id="UP000198546">
    <property type="component" value="Chromosome i"/>
</dbReference>
<dbReference type="InterPro" id="IPR035996">
    <property type="entry name" value="4pyrrol_Methylase_sf"/>
</dbReference>
<keyword evidence="8" id="KW-1185">Reference proteome</keyword>
<keyword evidence="5" id="KW-0627">Porphyrin biosynthesis</keyword>
<dbReference type="FunFam" id="3.40.1010.10:FF:000001">
    <property type="entry name" value="Siroheme synthase"/>
    <property type="match status" value="1"/>
</dbReference>
<dbReference type="Gene3D" id="3.30.950.10">
    <property type="entry name" value="Methyltransferase, Cobalt-precorrin-4 Transmethylase, Domain 2"/>
    <property type="match status" value="1"/>
</dbReference>
<reference evidence="7 8" key="1">
    <citation type="submission" date="2016-10" db="EMBL/GenBank/DDBJ databases">
        <authorList>
            <person name="de Groot N.N."/>
        </authorList>
    </citation>
    <scope>NUCLEOTIDE SEQUENCE [LARGE SCALE GENOMIC DNA]</scope>
    <source>
        <strain evidence="7 8">MON 2.2</strain>
    </source>
</reference>
<dbReference type="EC" id="2.1.1.107" evidence="1"/>
<dbReference type="AlphaFoldDB" id="A0A1G7DJV0"/>
<evidence type="ECO:0000256" key="2">
    <source>
        <dbReference type="ARBA" id="ARBA00022603"/>
    </source>
</evidence>
<keyword evidence="2 7" id="KW-0489">Methyltransferase</keyword>
<dbReference type="GO" id="GO:0004851">
    <property type="term" value="F:uroporphyrin-III C-methyltransferase activity"/>
    <property type="evidence" value="ECO:0007669"/>
    <property type="project" value="UniProtKB-EC"/>
</dbReference>
<keyword evidence="4" id="KW-0949">S-adenosyl-L-methionine</keyword>
<dbReference type="CDD" id="cd11642">
    <property type="entry name" value="SUMT"/>
    <property type="match status" value="1"/>
</dbReference>
<evidence type="ECO:0000256" key="1">
    <source>
        <dbReference type="ARBA" id="ARBA00012162"/>
    </source>
</evidence>
<dbReference type="Pfam" id="PF13241">
    <property type="entry name" value="NAD_binding_7"/>
    <property type="match status" value="1"/>
</dbReference>
<evidence type="ECO:0000256" key="3">
    <source>
        <dbReference type="ARBA" id="ARBA00022679"/>
    </source>
</evidence>
<name>A0A1G7DJV0_9ACTN</name>
<dbReference type="InterPro" id="IPR000878">
    <property type="entry name" value="4pyrrol_Mease"/>
</dbReference>
<dbReference type="InterPro" id="IPR014776">
    <property type="entry name" value="4pyrrole_Mease_sub2"/>
</dbReference>
<dbReference type="NCBIfam" id="NF004790">
    <property type="entry name" value="PRK06136.1"/>
    <property type="match status" value="1"/>
</dbReference>
<organism evidence="7 8">
    <name type="scientific">Auraticoccus monumenti</name>
    <dbReference type="NCBI Taxonomy" id="675864"/>
    <lineage>
        <taxon>Bacteria</taxon>
        <taxon>Bacillati</taxon>
        <taxon>Actinomycetota</taxon>
        <taxon>Actinomycetes</taxon>
        <taxon>Propionibacteriales</taxon>
        <taxon>Propionibacteriaceae</taxon>
        <taxon>Auraticoccus</taxon>
    </lineage>
</organism>
<dbReference type="SUPFAM" id="SSF51735">
    <property type="entry name" value="NAD(P)-binding Rossmann-fold domains"/>
    <property type="match status" value="1"/>
</dbReference>
<dbReference type="InterPro" id="IPR050161">
    <property type="entry name" value="Siro_Cobalamin_biosynth"/>
</dbReference>
<dbReference type="PANTHER" id="PTHR45790">
    <property type="entry name" value="SIROHEME SYNTHASE-RELATED"/>
    <property type="match status" value="1"/>
</dbReference>
<evidence type="ECO:0000259" key="6">
    <source>
        <dbReference type="Pfam" id="PF00590"/>
    </source>
</evidence>
<dbReference type="NCBIfam" id="TIGR01469">
    <property type="entry name" value="cobA_cysG_Cterm"/>
    <property type="match status" value="1"/>
</dbReference>
<dbReference type="InterPro" id="IPR036291">
    <property type="entry name" value="NAD(P)-bd_dom_sf"/>
</dbReference>
<protein>
    <recommendedName>
        <fullName evidence="1">uroporphyrinogen-III C-methyltransferase</fullName>
        <ecNumber evidence="1">2.1.1.107</ecNumber>
    </recommendedName>
</protein>
<dbReference type="OrthoDB" id="9815856at2"/>
<dbReference type="SUPFAM" id="SSF53790">
    <property type="entry name" value="Tetrapyrrole methylase"/>
    <property type="match status" value="1"/>
</dbReference>
<dbReference type="Gene3D" id="3.40.1010.10">
    <property type="entry name" value="Cobalt-precorrin-4 Transmethylase, Domain 1"/>
    <property type="match status" value="1"/>
</dbReference>
<dbReference type="GO" id="GO:0019354">
    <property type="term" value="P:siroheme biosynthetic process"/>
    <property type="evidence" value="ECO:0007669"/>
    <property type="project" value="InterPro"/>
</dbReference>
<dbReference type="RefSeq" id="WP_090595436.1">
    <property type="nucleotide sequence ID" value="NZ_LT629688.1"/>
</dbReference>
<feature type="domain" description="Tetrapyrrole methylase" evidence="6">
    <location>
        <begin position="115"/>
        <end position="322"/>
    </location>
</feature>
<dbReference type="PANTHER" id="PTHR45790:SF3">
    <property type="entry name" value="S-ADENOSYL-L-METHIONINE-DEPENDENT UROPORPHYRINOGEN III METHYLTRANSFERASE, CHLOROPLASTIC"/>
    <property type="match status" value="1"/>
</dbReference>
<dbReference type="STRING" id="675864.SAMN04489747_3615"/>
<dbReference type="InterPro" id="IPR006366">
    <property type="entry name" value="CobA/CysG_C"/>
</dbReference>
<dbReference type="GO" id="GO:0032259">
    <property type="term" value="P:methylation"/>
    <property type="evidence" value="ECO:0007669"/>
    <property type="project" value="UniProtKB-KW"/>
</dbReference>
<proteinExistence type="predicted"/>
<dbReference type="EMBL" id="LT629688">
    <property type="protein sequence ID" value="SDE51340.1"/>
    <property type="molecule type" value="Genomic_DNA"/>
</dbReference>
<evidence type="ECO:0000256" key="5">
    <source>
        <dbReference type="ARBA" id="ARBA00023244"/>
    </source>
</evidence>
<evidence type="ECO:0000313" key="7">
    <source>
        <dbReference type="EMBL" id="SDE51340.1"/>
    </source>
</evidence>